<proteinExistence type="predicted"/>
<dbReference type="CDD" id="cd10981">
    <property type="entry name" value="ZnPC_S1P1"/>
    <property type="match status" value="1"/>
</dbReference>
<organism evidence="1 2">
    <name type="scientific">Chitinophaga lutea</name>
    <dbReference type="NCBI Taxonomy" id="2488634"/>
    <lineage>
        <taxon>Bacteria</taxon>
        <taxon>Pseudomonadati</taxon>
        <taxon>Bacteroidota</taxon>
        <taxon>Chitinophagia</taxon>
        <taxon>Chitinophagales</taxon>
        <taxon>Chitinophagaceae</taxon>
        <taxon>Chitinophaga</taxon>
    </lineage>
</organism>
<dbReference type="SUPFAM" id="SSF48537">
    <property type="entry name" value="Phospholipase C/P1 nuclease"/>
    <property type="match status" value="1"/>
</dbReference>
<dbReference type="GO" id="GO:0016788">
    <property type="term" value="F:hydrolase activity, acting on ester bonds"/>
    <property type="evidence" value="ECO:0007669"/>
    <property type="project" value="InterPro"/>
</dbReference>
<comment type="caution">
    <text evidence="1">The sequence shown here is derived from an EMBL/GenBank/DDBJ whole genome shotgun (WGS) entry which is preliminary data.</text>
</comment>
<name>A0A3N4Q533_9BACT</name>
<dbReference type="AlphaFoldDB" id="A0A3N4Q533"/>
<dbReference type="EMBL" id="RPDH01000001">
    <property type="protein sequence ID" value="RPE14349.1"/>
    <property type="molecule type" value="Genomic_DNA"/>
</dbReference>
<evidence type="ECO:0000313" key="2">
    <source>
        <dbReference type="Proteomes" id="UP000278351"/>
    </source>
</evidence>
<evidence type="ECO:0000313" key="1">
    <source>
        <dbReference type="EMBL" id="RPE14349.1"/>
    </source>
</evidence>
<sequence>MLLVLLPYSGAKAWGFFAHERINRLAVFALPPDMLLFYKPHIEYIVQQSTAPDKRRYMIPGEGARHYLDADHYGPLAFDSLPRNWQAAVHRYSADTLERYGVLPWHLERVMRWLTAAFEAGDASRILRLSAELGHYLSDAHVPLHACSNHNGQQTGQEGIHGLWESRIPELVADAGFDYWVGATGYIKDVRSLFWQAISGSAAAADTVLRFEKQLSQRFPADRRFAYELRKGRLVHNYSTDYTKAYHKALGGMVERRMRASIQAVAACWYTAWVNAGQPSLGKLRATGISDEEHAAARRLDSLWRAGKIFGRDH</sequence>
<dbReference type="Proteomes" id="UP000278351">
    <property type="component" value="Unassembled WGS sequence"/>
</dbReference>
<reference evidence="1 2" key="1">
    <citation type="submission" date="2018-11" db="EMBL/GenBank/DDBJ databases">
        <title>Chitinophaga lutea sp.nov., isolate from arsenic contaminated soil.</title>
        <authorList>
            <person name="Zong Y."/>
        </authorList>
    </citation>
    <scope>NUCLEOTIDE SEQUENCE [LARGE SCALE GENOMIC DNA]</scope>
    <source>
        <strain evidence="1 2">ZY74</strain>
    </source>
</reference>
<dbReference type="OrthoDB" id="267579at2"/>
<dbReference type="Gene3D" id="1.10.575.10">
    <property type="entry name" value="P1 Nuclease"/>
    <property type="match status" value="1"/>
</dbReference>
<protein>
    <submittedName>
        <fullName evidence="1">S1/P1 Nuclease</fullName>
    </submittedName>
</protein>
<accession>A0A3N4Q533</accession>
<dbReference type="InterPro" id="IPR008947">
    <property type="entry name" value="PLipase_C/P1_nuclease_dom_sf"/>
</dbReference>
<keyword evidence="2" id="KW-1185">Reference proteome</keyword>
<gene>
    <name evidence="1" type="ORF">EGT74_05810</name>
</gene>